<feature type="transmembrane region" description="Helical" evidence="6">
    <location>
        <begin position="54"/>
        <end position="74"/>
    </location>
</feature>
<feature type="transmembrane region" description="Helical" evidence="6">
    <location>
        <begin position="273"/>
        <end position="294"/>
    </location>
</feature>
<reference evidence="8 9" key="1">
    <citation type="submission" date="2017-10" db="EMBL/GenBank/DDBJ databases">
        <title>Novel microbial diversity and functional potential in the marine mammal oral microbiome.</title>
        <authorList>
            <person name="Dudek N.K."/>
            <person name="Sun C.L."/>
            <person name="Burstein D."/>
            <person name="Kantor R.S."/>
            <person name="Aliaga Goltsman D.S."/>
            <person name="Bik E.M."/>
            <person name="Thomas B.C."/>
            <person name="Banfield J.F."/>
            <person name="Relman D.A."/>
        </authorList>
    </citation>
    <scope>NUCLEOTIDE SEQUENCE [LARGE SCALE GENOMIC DNA]</scope>
    <source>
        <strain evidence="8">DOLJORAL78_47_16</strain>
    </source>
</reference>
<dbReference type="AlphaFoldDB" id="A0A2G6K7L4"/>
<protein>
    <submittedName>
        <fullName evidence="8">MFS transporter</fullName>
    </submittedName>
</protein>
<gene>
    <name evidence="8" type="ORF">CSA56_17700</name>
</gene>
<feature type="transmembrane region" description="Helical" evidence="6">
    <location>
        <begin position="327"/>
        <end position="349"/>
    </location>
</feature>
<feature type="transmembrane region" description="Helical" evidence="6">
    <location>
        <begin position="185"/>
        <end position="203"/>
    </location>
</feature>
<evidence type="ECO:0000256" key="5">
    <source>
        <dbReference type="ARBA" id="ARBA00023136"/>
    </source>
</evidence>
<keyword evidence="5 6" id="KW-0472">Membrane</keyword>
<dbReference type="InterPro" id="IPR036259">
    <property type="entry name" value="MFS_trans_sf"/>
</dbReference>
<feature type="transmembrane region" description="Helical" evidence="6">
    <location>
        <begin position="12"/>
        <end position="34"/>
    </location>
</feature>
<proteinExistence type="predicted"/>
<organism evidence="8 9">
    <name type="scientific">candidate division KSB3 bacterium</name>
    <dbReference type="NCBI Taxonomy" id="2044937"/>
    <lineage>
        <taxon>Bacteria</taxon>
        <taxon>candidate division KSB3</taxon>
    </lineage>
</organism>
<evidence type="ECO:0000256" key="6">
    <source>
        <dbReference type="SAM" id="Phobius"/>
    </source>
</evidence>
<feature type="transmembrane region" description="Helical" evidence="6">
    <location>
        <begin position="232"/>
        <end position="249"/>
    </location>
</feature>
<feature type="transmembrane region" description="Helical" evidence="6">
    <location>
        <begin position="399"/>
        <end position="419"/>
    </location>
</feature>
<evidence type="ECO:0000256" key="2">
    <source>
        <dbReference type="ARBA" id="ARBA00022448"/>
    </source>
</evidence>
<dbReference type="SUPFAM" id="SSF103473">
    <property type="entry name" value="MFS general substrate transporter"/>
    <property type="match status" value="1"/>
</dbReference>
<keyword evidence="4 6" id="KW-1133">Transmembrane helix</keyword>
<evidence type="ECO:0000256" key="1">
    <source>
        <dbReference type="ARBA" id="ARBA00004127"/>
    </source>
</evidence>
<keyword evidence="2" id="KW-0813">Transport</keyword>
<evidence type="ECO:0000256" key="3">
    <source>
        <dbReference type="ARBA" id="ARBA00022692"/>
    </source>
</evidence>
<dbReference type="GO" id="GO:0012505">
    <property type="term" value="C:endomembrane system"/>
    <property type="evidence" value="ECO:0007669"/>
    <property type="project" value="UniProtKB-SubCell"/>
</dbReference>
<evidence type="ECO:0000256" key="4">
    <source>
        <dbReference type="ARBA" id="ARBA00022989"/>
    </source>
</evidence>
<sequence>MPLNDKKAIFGWSMYDWANSAFATTIIAGFFPVFFKEYWNPGVDATVSTARLGLANSLAGLIVAAMAPILGAIADRGTAKKRFLIFFAYMGLLSTSGLFLVSHGNWLLAMVLYIFGSIGFTGANVFYDALLTLVVSEDKMDVISALGYSLGYLGGGVLFALNLWMYKNPQTFGFADGVSAVRFSFLSVGIWWALFSIPVILFVKEPQQERAASGGNMIAGGFRQLKSTFQEIRHLKMIGLFLAAYWLYIDGVDTIVRMAVDYGLSLGFDTANLIQALLLTQFVGFPAAISFGFLGKKIGAKRAIFLAIGVYLFISIWAAFMQHKYEFYLLAVIIGLVQGGIQSLSRSFYARIIPADKSAEYFGFYNMLGKFAAILGPLLMGGVGLVIRSLGYSSDTASRISLTSLSLLFLGGAMLFYFVDEEKGKEDMKYLSGKEG</sequence>
<dbReference type="InterPro" id="IPR024671">
    <property type="entry name" value="Atg22-like"/>
</dbReference>
<dbReference type="PANTHER" id="PTHR23519:SF1">
    <property type="entry name" value="AUTOPHAGY-RELATED PROTEIN 22"/>
    <property type="match status" value="1"/>
</dbReference>
<keyword evidence="3 6" id="KW-0812">Transmembrane</keyword>
<feature type="domain" description="Major facilitator superfamily (MFS) profile" evidence="7">
    <location>
        <begin position="232"/>
        <end position="436"/>
    </location>
</feature>
<name>A0A2G6K7L4_9BACT</name>
<evidence type="ECO:0000313" key="9">
    <source>
        <dbReference type="Proteomes" id="UP000230821"/>
    </source>
</evidence>
<feature type="transmembrane region" description="Helical" evidence="6">
    <location>
        <begin position="361"/>
        <end position="387"/>
    </location>
</feature>
<dbReference type="PANTHER" id="PTHR23519">
    <property type="entry name" value="AUTOPHAGY-RELATED PROTEIN 22"/>
    <property type="match status" value="1"/>
</dbReference>
<comment type="caution">
    <text evidence="8">The sequence shown here is derived from an EMBL/GenBank/DDBJ whole genome shotgun (WGS) entry which is preliminary data.</text>
</comment>
<evidence type="ECO:0000259" key="7">
    <source>
        <dbReference type="PROSITE" id="PS50850"/>
    </source>
</evidence>
<feature type="transmembrane region" description="Helical" evidence="6">
    <location>
        <begin position="303"/>
        <end position="321"/>
    </location>
</feature>
<evidence type="ECO:0000313" key="8">
    <source>
        <dbReference type="EMBL" id="PIE31651.1"/>
    </source>
</evidence>
<dbReference type="InterPro" id="IPR050495">
    <property type="entry name" value="ATG22/LtaA_families"/>
</dbReference>
<dbReference type="InterPro" id="IPR020846">
    <property type="entry name" value="MFS_dom"/>
</dbReference>
<dbReference type="Pfam" id="PF11700">
    <property type="entry name" value="ATG22"/>
    <property type="match status" value="1"/>
</dbReference>
<accession>A0A2G6K7L4</accession>
<feature type="transmembrane region" description="Helical" evidence="6">
    <location>
        <begin position="83"/>
        <end position="101"/>
    </location>
</feature>
<dbReference type="Gene3D" id="1.20.1250.20">
    <property type="entry name" value="MFS general substrate transporter like domains"/>
    <property type="match status" value="2"/>
</dbReference>
<dbReference type="GO" id="GO:0022857">
    <property type="term" value="F:transmembrane transporter activity"/>
    <property type="evidence" value="ECO:0007669"/>
    <property type="project" value="InterPro"/>
</dbReference>
<comment type="subcellular location">
    <subcellularLocation>
        <location evidence="1">Endomembrane system</location>
        <topology evidence="1">Multi-pass membrane protein</topology>
    </subcellularLocation>
</comment>
<dbReference type="PROSITE" id="PS50850">
    <property type="entry name" value="MFS"/>
    <property type="match status" value="1"/>
</dbReference>
<dbReference type="Proteomes" id="UP000230821">
    <property type="component" value="Unassembled WGS sequence"/>
</dbReference>
<dbReference type="EMBL" id="PDSK01000134">
    <property type="protein sequence ID" value="PIE31651.1"/>
    <property type="molecule type" value="Genomic_DNA"/>
</dbReference>
<feature type="transmembrane region" description="Helical" evidence="6">
    <location>
        <begin position="142"/>
        <end position="165"/>
    </location>
</feature>
<feature type="transmembrane region" description="Helical" evidence="6">
    <location>
        <begin position="107"/>
        <end position="130"/>
    </location>
</feature>